<dbReference type="EMBL" id="SHAH01000047">
    <property type="protein sequence ID" value="RZO75746.1"/>
    <property type="molecule type" value="Genomic_DNA"/>
</dbReference>
<dbReference type="PANTHER" id="PTHR35024:SF4">
    <property type="entry name" value="POLYMER-FORMING CYTOSKELETAL PROTEIN"/>
    <property type="match status" value="1"/>
</dbReference>
<dbReference type="Pfam" id="PF04519">
    <property type="entry name" value="Bactofilin"/>
    <property type="match status" value="1"/>
</dbReference>
<dbReference type="PANTHER" id="PTHR35024">
    <property type="entry name" value="HYPOTHETICAL CYTOSOLIC PROTEIN"/>
    <property type="match status" value="1"/>
</dbReference>
<reference evidence="2 3" key="1">
    <citation type="submission" date="2019-02" db="EMBL/GenBank/DDBJ databases">
        <title>Prokaryotic population dynamics and viral predation in marine succession experiment using metagenomics: the confinement effect.</title>
        <authorList>
            <person name="Haro-Moreno J.M."/>
            <person name="Rodriguez-Valera F."/>
            <person name="Lopez-Perez M."/>
        </authorList>
    </citation>
    <scope>NUCLEOTIDE SEQUENCE [LARGE SCALE GENOMIC DNA]</scope>
    <source>
        <strain evidence="2">MED-G158</strain>
    </source>
</reference>
<gene>
    <name evidence="2" type="ORF">EVA69_03825</name>
</gene>
<comment type="caution">
    <text evidence="2">The sequence shown here is derived from an EMBL/GenBank/DDBJ whole genome shotgun (WGS) entry which is preliminary data.</text>
</comment>
<comment type="similarity">
    <text evidence="1">Belongs to the bactofilin family.</text>
</comment>
<protein>
    <submittedName>
        <fullName evidence="2">Polymer-forming cytoskeletal protein</fullName>
    </submittedName>
</protein>
<accession>A0A520RZU7</accession>
<evidence type="ECO:0000313" key="2">
    <source>
        <dbReference type="EMBL" id="RZO75746.1"/>
    </source>
</evidence>
<evidence type="ECO:0000313" key="3">
    <source>
        <dbReference type="Proteomes" id="UP000320404"/>
    </source>
</evidence>
<organism evidence="2 3">
    <name type="scientific">OM182 bacterium</name>
    <dbReference type="NCBI Taxonomy" id="2510334"/>
    <lineage>
        <taxon>Bacteria</taxon>
        <taxon>Pseudomonadati</taxon>
        <taxon>Pseudomonadota</taxon>
        <taxon>Gammaproteobacteria</taxon>
        <taxon>OMG group</taxon>
        <taxon>OM182 clade</taxon>
    </lineage>
</organism>
<dbReference type="AlphaFoldDB" id="A0A520RZU7"/>
<evidence type="ECO:0000256" key="1">
    <source>
        <dbReference type="ARBA" id="ARBA00044755"/>
    </source>
</evidence>
<dbReference type="Proteomes" id="UP000320404">
    <property type="component" value="Unassembled WGS sequence"/>
</dbReference>
<sequence length="149" mass="15995">MFGKSKDNPPPATNLPSMTLISRNTEIVGDIHFSGELIIEGRVKGNIYAEDDSAALIRVAENGAVEGEICVPSAVINGLIQGDLRSANHIELASKAVVVGNVYYNLIEMVMGSEVNGNLIHIGANQNETKLLDAEKNKLPFDTPSIKHD</sequence>
<name>A0A520RZU7_9GAMM</name>
<proteinExistence type="inferred from homology"/>
<dbReference type="InterPro" id="IPR007607">
    <property type="entry name" value="BacA/B"/>
</dbReference>